<proteinExistence type="predicted"/>
<name>A0AA36G1Z3_9BILA</name>
<feature type="transmembrane region" description="Helical" evidence="1">
    <location>
        <begin position="105"/>
        <end position="125"/>
    </location>
</feature>
<keyword evidence="1" id="KW-0472">Membrane</keyword>
<evidence type="ECO:0000256" key="1">
    <source>
        <dbReference type="SAM" id="Phobius"/>
    </source>
</evidence>
<sequence>MALNTAYLSSNRGIIKVLQIICGLAISVLFCGGWTKMGCFGWGQIGYSTTINSVITIINVVFFFLNFLDAKFWRLERVYGAICTVLYLIAAALMVWFLIVETNDYRAPTVIGTVLLFVQFMLFLWDVKILQGEAWN</sequence>
<feature type="non-terminal residue" evidence="2">
    <location>
        <position position="136"/>
    </location>
</feature>
<accession>A0AA36G1Z3</accession>
<evidence type="ECO:0000313" key="2">
    <source>
        <dbReference type="EMBL" id="CAJ0572980.1"/>
    </source>
</evidence>
<dbReference type="EMBL" id="CATQJA010002610">
    <property type="protein sequence ID" value="CAJ0572980.1"/>
    <property type="molecule type" value="Genomic_DNA"/>
</dbReference>
<keyword evidence="1" id="KW-0812">Transmembrane</keyword>
<evidence type="ECO:0008006" key="4">
    <source>
        <dbReference type="Google" id="ProtNLM"/>
    </source>
</evidence>
<feature type="transmembrane region" description="Helical" evidence="1">
    <location>
        <begin position="47"/>
        <end position="67"/>
    </location>
</feature>
<gene>
    <name evidence="2" type="ORF">MSPICULIGERA_LOCUS11351</name>
</gene>
<keyword evidence="1" id="KW-1133">Transmembrane helix</keyword>
<organism evidence="2 3">
    <name type="scientific">Mesorhabditis spiculigera</name>
    <dbReference type="NCBI Taxonomy" id="96644"/>
    <lineage>
        <taxon>Eukaryota</taxon>
        <taxon>Metazoa</taxon>
        <taxon>Ecdysozoa</taxon>
        <taxon>Nematoda</taxon>
        <taxon>Chromadorea</taxon>
        <taxon>Rhabditida</taxon>
        <taxon>Rhabditina</taxon>
        <taxon>Rhabditomorpha</taxon>
        <taxon>Rhabditoidea</taxon>
        <taxon>Rhabditidae</taxon>
        <taxon>Mesorhabditinae</taxon>
        <taxon>Mesorhabditis</taxon>
    </lineage>
</organism>
<comment type="caution">
    <text evidence="2">The sequence shown here is derived from an EMBL/GenBank/DDBJ whole genome shotgun (WGS) entry which is preliminary data.</text>
</comment>
<dbReference type="Proteomes" id="UP001177023">
    <property type="component" value="Unassembled WGS sequence"/>
</dbReference>
<protein>
    <recommendedName>
        <fullName evidence="4">MARVEL domain-containing protein</fullName>
    </recommendedName>
</protein>
<feature type="transmembrane region" description="Helical" evidence="1">
    <location>
        <begin position="79"/>
        <end position="99"/>
    </location>
</feature>
<evidence type="ECO:0000313" key="3">
    <source>
        <dbReference type="Proteomes" id="UP001177023"/>
    </source>
</evidence>
<reference evidence="2" key="1">
    <citation type="submission" date="2023-06" db="EMBL/GenBank/DDBJ databases">
        <authorList>
            <person name="Delattre M."/>
        </authorList>
    </citation>
    <scope>NUCLEOTIDE SEQUENCE</scope>
    <source>
        <strain evidence="2">AF72</strain>
    </source>
</reference>
<dbReference type="AlphaFoldDB" id="A0AA36G1Z3"/>
<keyword evidence="3" id="KW-1185">Reference proteome</keyword>
<feature type="transmembrane region" description="Helical" evidence="1">
    <location>
        <begin position="17"/>
        <end position="35"/>
    </location>
</feature>